<evidence type="ECO:0000313" key="1">
    <source>
        <dbReference type="EMBL" id="MFC7015408.1"/>
    </source>
</evidence>
<comment type="caution">
    <text evidence="1">The sequence shown here is derived from an EMBL/GenBank/DDBJ whole genome shotgun (WGS) entry which is preliminary data.</text>
</comment>
<sequence length="230" mass="24546">MPVGTFAVMPSTGLPGQDQLRIELSGASANDDGQQLADLINEFSTIRCPQSLGEFRQLFKDLQTPAGPLARFVFVQSQLTTTDEGAEIRAWLRAWPDSRYAEIRNELRSAVDSLPDARITFAGEPFPAMVCSPELSAAAAHLRGVLGAHAVTVQHAAFPFNGEDFALFVQRVPGAMFILGVANPDAGHNGIPHSPDFAADEHAIGVGVRSMAGVSVKPNQPPFVNSNICP</sequence>
<dbReference type="Gene3D" id="3.30.70.360">
    <property type="match status" value="1"/>
</dbReference>
<proteinExistence type="predicted"/>
<evidence type="ECO:0008006" key="3">
    <source>
        <dbReference type="Google" id="ProtNLM"/>
    </source>
</evidence>
<dbReference type="Gene3D" id="3.40.630.10">
    <property type="entry name" value="Zn peptidases"/>
    <property type="match status" value="1"/>
</dbReference>
<dbReference type="SUPFAM" id="SSF53187">
    <property type="entry name" value="Zn-dependent exopeptidases"/>
    <property type="match status" value="1"/>
</dbReference>
<organism evidence="1 2">
    <name type="scientific">Streptomyces viridiviolaceus</name>
    <dbReference type="NCBI Taxonomy" id="68282"/>
    <lineage>
        <taxon>Bacteria</taxon>
        <taxon>Bacillati</taxon>
        <taxon>Actinomycetota</taxon>
        <taxon>Actinomycetes</taxon>
        <taxon>Kitasatosporales</taxon>
        <taxon>Streptomycetaceae</taxon>
        <taxon>Streptomyces</taxon>
    </lineage>
</organism>
<protein>
    <recommendedName>
        <fullName evidence="3">Peptidase M20 dimerisation domain-containing protein</fullName>
    </recommendedName>
</protein>
<accession>A0ABW2E8L7</accession>
<evidence type="ECO:0000313" key="2">
    <source>
        <dbReference type="Proteomes" id="UP001596409"/>
    </source>
</evidence>
<dbReference type="RefSeq" id="WP_385869928.1">
    <property type="nucleotide sequence ID" value="NZ_JBHSYM010000061.1"/>
</dbReference>
<dbReference type="Proteomes" id="UP001596409">
    <property type="component" value="Unassembled WGS sequence"/>
</dbReference>
<name>A0ABW2E8L7_9ACTN</name>
<reference evidence="2" key="1">
    <citation type="journal article" date="2019" name="Int. J. Syst. Evol. Microbiol.">
        <title>The Global Catalogue of Microorganisms (GCM) 10K type strain sequencing project: providing services to taxonomists for standard genome sequencing and annotation.</title>
        <authorList>
            <consortium name="The Broad Institute Genomics Platform"/>
            <consortium name="The Broad Institute Genome Sequencing Center for Infectious Disease"/>
            <person name="Wu L."/>
            <person name="Ma J."/>
        </authorList>
    </citation>
    <scope>NUCLEOTIDE SEQUENCE [LARGE SCALE GENOMIC DNA]</scope>
    <source>
        <strain evidence="2">JCM 4855</strain>
    </source>
</reference>
<dbReference type="EMBL" id="JBHSYM010000061">
    <property type="protein sequence ID" value="MFC7015408.1"/>
    <property type="molecule type" value="Genomic_DNA"/>
</dbReference>
<keyword evidence="2" id="KW-1185">Reference proteome</keyword>
<gene>
    <name evidence="1" type="ORF">ACFQMH_27630</name>
</gene>